<feature type="transmembrane region" description="Helical" evidence="10">
    <location>
        <begin position="251"/>
        <end position="276"/>
    </location>
</feature>
<keyword evidence="3" id="KW-1003">Cell membrane</keyword>
<evidence type="ECO:0000256" key="9">
    <source>
        <dbReference type="ARBA" id="ARBA00034290"/>
    </source>
</evidence>
<dbReference type="OrthoDB" id="9813903at2"/>
<dbReference type="Pfam" id="PF12792">
    <property type="entry name" value="CSS-motif"/>
    <property type="match status" value="1"/>
</dbReference>
<sequence>MKHPQYWLLLKIAKSPKAFTFGAGLLIAALLALASATSIWWLDEARTSEKHENAIQTMQAVLAESADLLQHLATHGNLDCGHISLVHLNTHLLQSRFLREIGILDADDRLVCSSAVGRLPHPVKGNYPASTSLSGIKILVDVPLQMANKKVNATILQQGGFNAVVSPHITEDVYSSADAVWLRGATSLELLRPISAKADTLMHMRERAARASGTATHRQGLGYELITSAPDIDLVLQTQRRAGAIIQDNELLLAALLMGSVVIAALAAGTLAPYVTRLGAVQHRVRFLCREEHLVLLYQPIFDLASGKPIGCEVLMRLKEENTIWMPDQLIPTLLAAGLTKPLDYAVTRKAMRELSSLLPVQPEPFHVALNYFPASIDYEKLSTQFASQETVRKDIQICIEITEHSLSSELAREVKAFKEQGFLIAIDDFGTGYSNLKSVTNLSPNVLKIDKSLVFELEEATIRSNLIPEIVSIARAVDAMIVAEGIEKLEQVQLLADLGVQFGQGYALARPMKIKPFLAFLREKTSQAQACT</sequence>
<protein>
    <recommendedName>
        <fullName evidence="2">cyclic-guanylate-specific phosphodiesterase</fullName>
        <ecNumber evidence="2">3.1.4.52</ecNumber>
    </recommendedName>
</protein>
<keyword evidence="4" id="KW-0973">c-di-GMP</keyword>
<dbReference type="CDD" id="cd01948">
    <property type="entry name" value="EAL"/>
    <property type="match status" value="1"/>
</dbReference>
<evidence type="ECO:0000256" key="7">
    <source>
        <dbReference type="ARBA" id="ARBA00022989"/>
    </source>
</evidence>
<evidence type="ECO:0000256" key="8">
    <source>
        <dbReference type="ARBA" id="ARBA00023136"/>
    </source>
</evidence>
<keyword evidence="6" id="KW-0378">Hydrolase</keyword>
<dbReference type="InterPro" id="IPR035919">
    <property type="entry name" value="EAL_sf"/>
</dbReference>
<keyword evidence="7 10" id="KW-1133">Transmembrane helix</keyword>
<comment type="catalytic activity">
    <reaction evidence="9">
        <text>3',3'-c-di-GMP + H2O = 5'-phosphoguanylyl(3'-&gt;5')guanosine + H(+)</text>
        <dbReference type="Rhea" id="RHEA:24902"/>
        <dbReference type="ChEBI" id="CHEBI:15377"/>
        <dbReference type="ChEBI" id="CHEBI:15378"/>
        <dbReference type="ChEBI" id="CHEBI:58754"/>
        <dbReference type="ChEBI" id="CHEBI:58805"/>
        <dbReference type="EC" id="3.1.4.52"/>
    </reaction>
</comment>
<dbReference type="SUPFAM" id="SSF141868">
    <property type="entry name" value="EAL domain-like"/>
    <property type="match status" value="1"/>
</dbReference>
<proteinExistence type="predicted"/>
<keyword evidence="13" id="KW-1185">Reference proteome</keyword>
<dbReference type="Pfam" id="PF00563">
    <property type="entry name" value="EAL"/>
    <property type="match status" value="1"/>
</dbReference>
<dbReference type="PROSITE" id="PS50883">
    <property type="entry name" value="EAL"/>
    <property type="match status" value="1"/>
</dbReference>
<dbReference type="Proteomes" id="UP000253628">
    <property type="component" value="Unassembled WGS sequence"/>
</dbReference>
<comment type="caution">
    <text evidence="12">The sequence shown here is derived from an EMBL/GenBank/DDBJ whole genome shotgun (WGS) entry which is preliminary data.</text>
</comment>
<evidence type="ECO:0000256" key="1">
    <source>
        <dbReference type="ARBA" id="ARBA00004651"/>
    </source>
</evidence>
<gene>
    <name evidence="12" type="ORF">DFR37_11160</name>
</gene>
<dbReference type="InterPro" id="IPR001633">
    <property type="entry name" value="EAL_dom"/>
</dbReference>
<keyword evidence="5 10" id="KW-0812">Transmembrane</keyword>
<dbReference type="SMART" id="SM00052">
    <property type="entry name" value="EAL"/>
    <property type="match status" value="1"/>
</dbReference>
<keyword evidence="8 10" id="KW-0472">Membrane</keyword>
<dbReference type="EC" id="3.1.4.52" evidence="2"/>
<dbReference type="PANTHER" id="PTHR33121">
    <property type="entry name" value="CYCLIC DI-GMP PHOSPHODIESTERASE PDEF"/>
    <property type="match status" value="1"/>
</dbReference>
<dbReference type="GO" id="GO:0005886">
    <property type="term" value="C:plasma membrane"/>
    <property type="evidence" value="ECO:0007669"/>
    <property type="project" value="UniProtKB-SubCell"/>
</dbReference>
<dbReference type="AlphaFoldDB" id="A0A366H432"/>
<evidence type="ECO:0000256" key="6">
    <source>
        <dbReference type="ARBA" id="ARBA00022801"/>
    </source>
</evidence>
<name>A0A366H432_9BURK</name>
<comment type="subcellular location">
    <subcellularLocation>
        <location evidence="1">Cell membrane</location>
        <topology evidence="1">Multi-pass membrane protein</topology>
    </subcellularLocation>
</comment>
<evidence type="ECO:0000256" key="5">
    <source>
        <dbReference type="ARBA" id="ARBA00022692"/>
    </source>
</evidence>
<evidence type="ECO:0000313" key="12">
    <source>
        <dbReference type="EMBL" id="RBP36752.1"/>
    </source>
</evidence>
<evidence type="ECO:0000256" key="4">
    <source>
        <dbReference type="ARBA" id="ARBA00022636"/>
    </source>
</evidence>
<evidence type="ECO:0000256" key="2">
    <source>
        <dbReference type="ARBA" id="ARBA00012282"/>
    </source>
</evidence>
<organism evidence="12 13">
    <name type="scientific">Eoetvoesiella caeni</name>
    <dbReference type="NCBI Taxonomy" id="645616"/>
    <lineage>
        <taxon>Bacteria</taxon>
        <taxon>Pseudomonadati</taxon>
        <taxon>Pseudomonadota</taxon>
        <taxon>Betaproteobacteria</taxon>
        <taxon>Burkholderiales</taxon>
        <taxon>Alcaligenaceae</taxon>
        <taxon>Eoetvoesiella</taxon>
    </lineage>
</organism>
<feature type="domain" description="EAL" evidence="11">
    <location>
        <begin position="278"/>
        <end position="526"/>
    </location>
</feature>
<dbReference type="RefSeq" id="WP_113934452.1">
    <property type="nucleotide sequence ID" value="NZ_JACCEU010000003.1"/>
</dbReference>
<dbReference type="GO" id="GO:0071111">
    <property type="term" value="F:cyclic-guanylate-specific phosphodiesterase activity"/>
    <property type="evidence" value="ECO:0007669"/>
    <property type="project" value="UniProtKB-EC"/>
</dbReference>
<dbReference type="InterPro" id="IPR024744">
    <property type="entry name" value="CSS-motif_dom"/>
</dbReference>
<dbReference type="InterPro" id="IPR050706">
    <property type="entry name" value="Cyclic-di-GMP_PDE-like"/>
</dbReference>
<reference evidence="12 13" key="1">
    <citation type="submission" date="2018-06" db="EMBL/GenBank/DDBJ databases">
        <title>Genomic Encyclopedia of Type Strains, Phase IV (KMG-IV): sequencing the most valuable type-strain genomes for metagenomic binning, comparative biology and taxonomic classification.</title>
        <authorList>
            <person name="Goeker M."/>
        </authorList>
    </citation>
    <scope>NUCLEOTIDE SEQUENCE [LARGE SCALE GENOMIC DNA]</scope>
    <source>
        <strain evidence="12 13">DSM 25520</strain>
    </source>
</reference>
<dbReference type="PANTHER" id="PTHR33121:SF70">
    <property type="entry name" value="SIGNALING PROTEIN YKOW"/>
    <property type="match status" value="1"/>
</dbReference>
<evidence type="ECO:0000256" key="3">
    <source>
        <dbReference type="ARBA" id="ARBA00022475"/>
    </source>
</evidence>
<evidence type="ECO:0000259" key="11">
    <source>
        <dbReference type="PROSITE" id="PS50883"/>
    </source>
</evidence>
<dbReference type="EMBL" id="QNRQ01000011">
    <property type="protein sequence ID" value="RBP36752.1"/>
    <property type="molecule type" value="Genomic_DNA"/>
</dbReference>
<dbReference type="Gene3D" id="3.20.20.450">
    <property type="entry name" value="EAL domain"/>
    <property type="match status" value="1"/>
</dbReference>
<accession>A0A366H432</accession>
<evidence type="ECO:0000313" key="13">
    <source>
        <dbReference type="Proteomes" id="UP000253628"/>
    </source>
</evidence>
<evidence type="ECO:0000256" key="10">
    <source>
        <dbReference type="SAM" id="Phobius"/>
    </source>
</evidence>